<evidence type="ECO:0000313" key="1">
    <source>
        <dbReference type="EMBL" id="VEL42989.1"/>
    </source>
</evidence>
<keyword evidence="2" id="KW-1185">Reference proteome</keyword>
<dbReference type="EMBL" id="CAAALY010278049">
    <property type="protein sequence ID" value="VEL42989.1"/>
    <property type="molecule type" value="Genomic_DNA"/>
</dbReference>
<comment type="caution">
    <text evidence="1">The sequence shown here is derived from an EMBL/GenBank/DDBJ whole genome shotgun (WGS) entry which is preliminary data.</text>
</comment>
<name>A0A3S5BF65_9PLAT</name>
<evidence type="ECO:0000313" key="2">
    <source>
        <dbReference type="Proteomes" id="UP000784294"/>
    </source>
</evidence>
<dbReference type="Proteomes" id="UP000784294">
    <property type="component" value="Unassembled WGS sequence"/>
</dbReference>
<sequence>MLPSKYRSTQSFKSPGGCKLLPLESPWRQPASVRHARAVYLLPVSPLLHTIFLIPSIRLSCLFSSPLSASVCLSVCLFLSVHPPVCWTAYELAMAGLNLSDKNGAPTFIILVRRVWGEYAMMEGSPKVRTPLGPSARCG</sequence>
<dbReference type="AlphaFoldDB" id="A0A3S5BF65"/>
<reference evidence="1" key="1">
    <citation type="submission" date="2018-11" db="EMBL/GenBank/DDBJ databases">
        <authorList>
            <consortium name="Pathogen Informatics"/>
        </authorList>
    </citation>
    <scope>NUCLEOTIDE SEQUENCE</scope>
</reference>
<protein>
    <submittedName>
        <fullName evidence="1">Uncharacterized protein</fullName>
    </submittedName>
</protein>
<organism evidence="1 2">
    <name type="scientific">Protopolystoma xenopodis</name>
    <dbReference type="NCBI Taxonomy" id="117903"/>
    <lineage>
        <taxon>Eukaryota</taxon>
        <taxon>Metazoa</taxon>
        <taxon>Spiralia</taxon>
        <taxon>Lophotrochozoa</taxon>
        <taxon>Platyhelminthes</taxon>
        <taxon>Monogenea</taxon>
        <taxon>Polyopisthocotylea</taxon>
        <taxon>Polystomatidea</taxon>
        <taxon>Polystomatidae</taxon>
        <taxon>Protopolystoma</taxon>
    </lineage>
</organism>
<accession>A0A3S5BF65</accession>
<gene>
    <name evidence="1" type="ORF">PXEA_LOCUS36429</name>
</gene>
<proteinExistence type="predicted"/>